<sequence>MIDVSDEVRAEIGDDEADRLVQGDSAPHRYDCTSCRAPGDITVDPTATVLFVGEETAVLAFAHSRCIPSQVVPVAEEQLQGAMAGVATGAPAFEQPYPTVPPPAPAPDTAQPAVLGVTCGLVLCQQGRWAGQPRAAVVIEPTGPVGRPGMLVGEDAFLELLGDHGFAMVTDVDVPPATLPGWSVLMAMGQLHAILQPVPGGSPAAWWRAHSPLQVTDAWRSAARQHSEVLVLAAPAGSIGRQPREDLLRLALDQAARAGVLTGAVMPLAGT</sequence>
<proteinExistence type="predicted"/>
<comment type="caution">
    <text evidence="1">The sequence shown here is derived from an EMBL/GenBank/DDBJ whole genome shotgun (WGS) entry which is preliminary data.</text>
</comment>
<protein>
    <submittedName>
        <fullName evidence="1">Uncharacterized protein</fullName>
    </submittedName>
</protein>
<gene>
    <name evidence="1" type="ORF">ACFP3V_09110</name>
</gene>
<name>A0ABW1FYR0_9ACTN</name>
<dbReference type="EMBL" id="JBHSQJ010000032">
    <property type="protein sequence ID" value="MFC5907378.1"/>
    <property type="molecule type" value="Genomic_DNA"/>
</dbReference>
<reference evidence="2" key="1">
    <citation type="journal article" date="2019" name="Int. J. Syst. Evol. Microbiol.">
        <title>The Global Catalogue of Microorganisms (GCM) 10K type strain sequencing project: providing services to taxonomists for standard genome sequencing and annotation.</title>
        <authorList>
            <consortium name="The Broad Institute Genomics Platform"/>
            <consortium name="The Broad Institute Genome Sequencing Center for Infectious Disease"/>
            <person name="Wu L."/>
            <person name="Ma J."/>
        </authorList>
    </citation>
    <scope>NUCLEOTIDE SEQUENCE [LARGE SCALE GENOMIC DNA]</scope>
    <source>
        <strain evidence="2">JCM 4816</strain>
    </source>
</reference>
<dbReference type="Proteomes" id="UP001596174">
    <property type="component" value="Unassembled WGS sequence"/>
</dbReference>
<keyword evidence="2" id="KW-1185">Reference proteome</keyword>
<evidence type="ECO:0000313" key="2">
    <source>
        <dbReference type="Proteomes" id="UP001596174"/>
    </source>
</evidence>
<evidence type="ECO:0000313" key="1">
    <source>
        <dbReference type="EMBL" id="MFC5907378.1"/>
    </source>
</evidence>
<dbReference type="RefSeq" id="WP_380581742.1">
    <property type="nucleotide sequence ID" value="NZ_JBHSQJ010000032.1"/>
</dbReference>
<accession>A0ABW1FYR0</accession>
<organism evidence="1 2">
    <name type="scientific">Streptacidiphilus monticola</name>
    <dbReference type="NCBI Taxonomy" id="2161674"/>
    <lineage>
        <taxon>Bacteria</taxon>
        <taxon>Bacillati</taxon>
        <taxon>Actinomycetota</taxon>
        <taxon>Actinomycetes</taxon>
        <taxon>Kitasatosporales</taxon>
        <taxon>Streptomycetaceae</taxon>
        <taxon>Streptacidiphilus</taxon>
    </lineage>
</organism>